<gene>
    <name evidence="1" type="ORF">SAMN05444417_3300</name>
</gene>
<dbReference type="EMBL" id="FQYO01000007">
    <property type="protein sequence ID" value="SHJ24535.1"/>
    <property type="molecule type" value="Genomic_DNA"/>
</dbReference>
<dbReference type="Proteomes" id="UP000184292">
    <property type="component" value="Unassembled WGS sequence"/>
</dbReference>
<keyword evidence="2" id="KW-1185">Reference proteome</keyword>
<name>A0A1M6HQR4_9RHOB</name>
<proteinExistence type="predicted"/>
<protein>
    <recommendedName>
        <fullName evidence="3">Helix-turn-helix domain-containing protein</fullName>
    </recommendedName>
</protein>
<reference evidence="1 2" key="1">
    <citation type="submission" date="2016-11" db="EMBL/GenBank/DDBJ databases">
        <authorList>
            <person name="Jaros S."/>
            <person name="Januszkiewicz K."/>
            <person name="Wedrychowicz H."/>
        </authorList>
    </citation>
    <scope>NUCLEOTIDE SEQUENCE [LARGE SCALE GENOMIC DNA]</scope>
    <source>
        <strain evidence="1 2">DSM 100565</strain>
    </source>
</reference>
<dbReference type="InterPro" id="IPR010982">
    <property type="entry name" value="Lambda_DNA-bd_dom_sf"/>
</dbReference>
<accession>A0A1M6HQR4</accession>
<sequence length="91" mass="9618">MRGTNQAGHPMKRPIKAARILADLTQEQLSAQADVPLISLRRLEGRPSHKGLVSDEVEARVVSALEAAGVEFLEAGSTANGSGVALRSSRD</sequence>
<evidence type="ECO:0000313" key="1">
    <source>
        <dbReference type="EMBL" id="SHJ24535.1"/>
    </source>
</evidence>
<dbReference type="GO" id="GO:0003677">
    <property type="term" value="F:DNA binding"/>
    <property type="evidence" value="ECO:0007669"/>
    <property type="project" value="InterPro"/>
</dbReference>
<dbReference type="STRING" id="1447782.SAMN05444417_3300"/>
<organism evidence="1 2">
    <name type="scientific">Wenxinia saemankumensis</name>
    <dbReference type="NCBI Taxonomy" id="1447782"/>
    <lineage>
        <taxon>Bacteria</taxon>
        <taxon>Pseudomonadati</taxon>
        <taxon>Pseudomonadota</taxon>
        <taxon>Alphaproteobacteria</taxon>
        <taxon>Rhodobacterales</taxon>
        <taxon>Roseobacteraceae</taxon>
        <taxon>Wenxinia</taxon>
    </lineage>
</organism>
<evidence type="ECO:0008006" key="3">
    <source>
        <dbReference type="Google" id="ProtNLM"/>
    </source>
</evidence>
<evidence type="ECO:0000313" key="2">
    <source>
        <dbReference type="Proteomes" id="UP000184292"/>
    </source>
</evidence>
<dbReference type="Gene3D" id="1.10.260.40">
    <property type="entry name" value="lambda repressor-like DNA-binding domains"/>
    <property type="match status" value="1"/>
</dbReference>
<dbReference type="AlphaFoldDB" id="A0A1M6HQR4"/>